<feature type="region of interest" description="Disordered" evidence="6">
    <location>
        <begin position="2574"/>
        <end position="2642"/>
    </location>
</feature>
<feature type="domain" description="Helicase C-terminal" evidence="8">
    <location>
        <begin position="1859"/>
        <end position="2022"/>
    </location>
</feature>
<organism evidence="9 10">
    <name type="scientific">Smittium megazygosporum</name>
    <dbReference type="NCBI Taxonomy" id="133381"/>
    <lineage>
        <taxon>Eukaryota</taxon>
        <taxon>Fungi</taxon>
        <taxon>Fungi incertae sedis</taxon>
        <taxon>Zoopagomycota</taxon>
        <taxon>Kickxellomycotina</taxon>
        <taxon>Harpellomycetes</taxon>
        <taxon>Harpellales</taxon>
        <taxon>Legeriomycetaceae</taxon>
        <taxon>Smittium</taxon>
    </lineage>
</organism>
<dbReference type="InterPro" id="IPR038718">
    <property type="entry name" value="SNF2-like_sf"/>
</dbReference>
<dbReference type="Pfam" id="PF00176">
    <property type="entry name" value="SNF2-rel_dom"/>
    <property type="match status" value="1"/>
</dbReference>
<feature type="region of interest" description="Disordered" evidence="6">
    <location>
        <begin position="2831"/>
        <end position="2868"/>
    </location>
</feature>
<feature type="region of interest" description="Disordered" evidence="6">
    <location>
        <begin position="890"/>
        <end position="914"/>
    </location>
</feature>
<feature type="compositionally biased region" description="Polar residues" evidence="6">
    <location>
        <begin position="453"/>
        <end position="473"/>
    </location>
</feature>
<dbReference type="EMBL" id="MBFS01000357">
    <property type="protein sequence ID" value="PVV02695.1"/>
    <property type="molecule type" value="Genomic_DNA"/>
</dbReference>
<evidence type="ECO:0000313" key="10">
    <source>
        <dbReference type="Proteomes" id="UP000245609"/>
    </source>
</evidence>
<evidence type="ECO:0000259" key="8">
    <source>
        <dbReference type="PROSITE" id="PS51194"/>
    </source>
</evidence>
<feature type="compositionally biased region" description="Basic and acidic residues" evidence="6">
    <location>
        <begin position="2600"/>
        <end position="2627"/>
    </location>
</feature>
<dbReference type="CDD" id="cd00029">
    <property type="entry name" value="C1"/>
    <property type="match status" value="1"/>
</dbReference>
<feature type="domain" description="Helicase ATP-binding" evidence="7">
    <location>
        <begin position="1521"/>
        <end position="1717"/>
    </location>
</feature>
<dbReference type="PANTHER" id="PTHR45623">
    <property type="entry name" value="CHROMODOMAIN-HELICASE-DNA-BINDING PROTEIN 3-RELATED-RELATED"/>
    <property type="match status" value="1"/>
</dbReference>
<dbReference type="PROSITE" id="PS51192">
    <property type="entry name" value="HELICASE_ATP_BIND_1"/>
    <property type="match status" value="1"/>
</dbReference>
<dbReference type="GO" id="GO:0042393">
    <property type="term" value="F:histone binding"/>
    <property type="evidence" value="ECO:0007669"/>
    <property type="project" value="TreeGrafter"/>
</dbReference>
<feature type="region of interest" description="Disordered" evidence="6">
    <location>
        <begin position="2371"/>
        <end position="2511"/>
    </location>
</feature>
<dbReference type="InterPro" id="IPR014001">
    <property type="entry name" value="Helicase_ATP-bd"/>
</dbReference>
<dbReference type="Pfam" id="PF00271">
    <property type="entry name" value="Helicase_C"/>
    <property type="match status" value="1"/>
</dbReference>
<feature type="region of interest" description="Disordered" evidence="6">
    <location>
        <begin position="1010"/>
        <end position="1030"/>
    </location>
</feature>
<feature type="compositionally biased region" description="Low complexity" evidence="6">
    <location>
        <begin position="525"/>
        <end position="539"/>
    </location>
</feature>
<gene>
    <name evidence="9" type="ORF">BB560_002847</name>
</gene>
<feature type="compositionally biased region" description="Polar residues" evidence="6">
    <location>
        <begin position="1010"/>
        <end position="1021"/>
    </location>
</feature>
<feature type="region of interest" description="Disordered" evidence="6">
    <location>
        <begin position="3262"/>
        <end position="3284"/>
    </location>
</feature>
<dbReference type="GO" id="GO:0140658">
    <property type="term" value="F:ATP-dependent chromatin remodeler activity"/>
    <property type="evidence" value="ECO:0007669"/>
    <property type="project" value="TreeGrafter"/>
</dbReference>
<keyword evidence="10" id="KW-1185">Reference proteome</keyword>
<evidence type="ECO:0000256" key="6">
    <source>
        <dbReference type="SAM" id="MobiDB-lite"/>
    </source>
</evidence>
<dbReference type="SMART" id="SM00487">
    <property type="entry name" value="DEXDc"/>
    <property type="match status" value="1"/>
</dbReference>
<feature type="compositionally biased region" description="Low complexity" evidence="6">
    <location>
        <begin position="2188"/>
        <end position="2197"/>
    </location>
</feature>
<feature type="compositionally biased region" description="Polar residues" evidence="6">
    <location>
        <begin position="1206"/>
        <end position="1235"/>
    </location>
</feature>
<evidence type="ECO:0000313" key="9">
    <source>
        <dbReference type="EMBL" id="PVV02695.1"/>
    </source>
</evidence>
<dbReference type="InterPro" id="IPR000330">
    <property type="entry name" value="SNF2_N"/>
</dbReference>
<feature type="region of interest" description="Disordered" evidence="6">
    <location>
        <begin position="1206"/>
        <end position="1264"/>
    </location>
</feature>
<evidence type="ECO:0000256" key="3">
    <source>
        <dbReference type="ARBA" id="ARBA00022801"/>
    </source>
</evidence>
<feature type="compositionally biased region" description="Polar residues" evidence="6">
    <location>
        <begin position="3265"/>
        <end position="3284"/>
    </location>
</feature>
<comment type="caution">
    <text evidence="9">The sequence shown here is derived from an EMBL/GenBank/DDBJ whole genome shotgun (WGS) entry which is preliminary data.</text>
</comment>
<accession>A0A2T9ZDP1</accession>
<feature type="compositionally biased region" description="Low complexity" evidence="6">
    <location>
        <begin position="3049"/>
        <end position="3062"/>
    </location>
</feature>
<dbReference type="Gene3D" id="3.40.50.300">
    <property type="entry name" value="P-loop containing nucleotide triphosphate hydrolases"/>
    <property type="match status" value="1"/>
</dbReference>
<dbReference type="GO" id="GO:0016887">
    <property type="term" value="F:ATP hydrolysis activity"/>
    <property type="evidence" value="ECO:0007669"/>
    <property type="project" value="TreeGrafter"/>
</dbReference>
<keyword evidence="3" id="KW-0378">Hydrolase</keyword>
<dbReference type="SUPFAM" id="SSF52540">
    <property type="entry name" value="P-loop containing nucleoside triphosphate hydrolases"/>
    <property type="match status" value="2"/>
</dbReference>
<evidence type="ECO:0000259" key="7">
    <source>
        <dbReference type="PROSITE" id="PS51192"/>
    </source>
</evidence>
<dbReference type="GO" id="GO:0000785">
    <property type="term" value="C:chromatin"/>
    <property type="evidence" value="ECO:0007669"/>
    <property type="project" value="TreeGrafter"/>
</dbReference>
<feature type="region of interest" description="Disordered" evidence="6">
    <location>
        <begin position="285"/>
        <end position="311"/>
    </location>
</feature>
<reference evidence="9 10" key="1">
    <citation type="journal article" date="2018" name="MBio">
        <title>Comparative Genomics Reveals the Core Gene Toolbox for the Fungus-Insect Symbiosis.</title>
        <authorList>
            <person name="Wang Y."/>
            <person name="Stata M."/>
            <person name="Wang W."/>
            <person name="Stajich J.E."/>
            <person name="White M.M."/>
            <person name="Moncalvo J.M."/>
        </authorList>
    </citation>
    <scope>NUCLEOTIDE SEQUENCE [LARGE SCALE GENOMIC DNA]</scope>
    <source>
        <strain evidence="9 10">SC-DP-2</strain>
    </source>
</reference>
<feature type="compositionally biased region" description="Polar residues" evidence="6">
    <location>
        <begin position="196"/>
        <end position="238"/>
    </location>
</feature>
<feature type="compositionally biased region" description="Polar residues" evidence="6">
    <location>
        <begin position="657"/>
        <end position="673"/>
    </location>
</feature>
<feature type="compositionally biased region" description="Polar residues" evidence="6">
    <location>
        <begin position="2418"/>
        <end position="2437"/>
    </location>
</feature>
<keyword evidence="5" id="KW-0539">Nucleus</keyword>
<feature type="region of interest" description="Disordered" evidence="6">
    <location>
        <begin position="3044"/>
        <end position="3116"/>
    </location>
</feature>
<dbReference type="InterPro" id="IPR027417">
    <property type="entry name" value="P-loop_NTPase"/>
</dbReference>
<dbReference type="GO" id="GO:0003677">
    <property type="term" value="F:DNA binding"/>
    <property type="evidence" value="ECO:0007669"/>
    <property type="project" value="TreeGrafter"/>
</dbReference>
<feature type="compositionally biased region" description="Low complexity" evidence="6">
    <location>
        <begin position="2667"/>
        <end position="2679"/>
    </location>
</feature>
<dbReference type="STRING" id="133381.A0A2T9ZDP1"/>
<feature type="compositionally biased region" description="Basic residues" evidence="6">
    <location>
        <begin position="898"/>
        <end position="909"/>
    </location>
</feature>
<dbReference type="OrthoDB" id="5857104at2759"/>
<dbReference type="SMART" id="SM00490">
    <property type="entry name" value="HELICc"/>
    <property type="match status" value="1"/>
</dbReference>
<feature type="compositionally biased region" description="Polar residues" evidence="6">
    <location>
        <begin position="2374"/>
        <end position="2409"/>
    </location>
</feature>
<dbReference type="GO" id="GO:0005634">
    <property type="term" value="C:nucleus"/>
    <property type="evidence" value="ECO:0007669"/>
    <property type="project" value="UniProtKB-SubCell"/>
</dbReference>
<feature type="region of interest" description="Disordered" evidence="6">
    <location>
        <begin position="418"/>
        <end position="699"/>
    </location>
</feature>
<sequence length="3533" mass="394547">MNRSKNKTRIIAKRISSLEGIEYLIVNSPNVRPSWTTIEDGSYKLELFDFEEELAVERQKYKNVDIVDPSNAGICCLLKEAREFLVNDRAFDDSRFLTDLACYKRKLYSDFKPTKTSQFITPIRVLEKLIDSSGKVHYNVLFSDGVDKWLNIEQLEDCLPLIDKFEFNLDAKKLSLPWLNRPQSDSKSSDKPPSSTNRDSTLKASTSASKLNQNQHFIKPASSSLNNIQTQGPPISQDPSRRVIPGGPPITVAIAGSSANISSPNKTSIPANMYNDSRIRFQNQSLQPAPNSPATSLNKPKGISGASNISKDSSAVNANIPEEPEWGNFDISIPLNSSELTTYKNPSLKNTKKYALNQTLKSFEAEAKPLKPPEPNKNIPEPVMLRGTIPDTSHKRSAAMTSLVNQYAKARAGPNPLLAFKKPSSASTNSGIPQIKIAGSSKPDLAAKDKNARIQNTSPLTNTSKPSPKNSFDNRNKGVHSLKPSRTNRLGTFELPKPSTDKNSYEKSIPTVNKGEKSAKIPLVQSKSNQQQISSPSKPKQGELLKSFLMPKKVDQPSKPTPASSKTEQNKTESFSQVQKKSQQKPTQAPTTSSWGAKNLVLKRKEQIPNDKSAVENTSVGKEKSIIPPATPQTKPKKDLAFFLNSSAKSLEDIPKKSQSVSDSTEIKSQNIIKSDDNSAEQSENKSLSTAQSQASQIYSQSDSEVVSSSYDHESIVSISEGVVSFSAVSKPISKTLSVSDSLISRELEIKNAPILSNTDKNEENANRNKSYNPGQGKIANPEVKSIISSDSVMVDASSADMLSSDESMPLDSELEMISSNTQNIHSDRNISKLKPIIFIGYEDQKKKLNLSFYSNFSLQNDVDMNSYEESSESDVELLSGSVLDTPRKIKKTETKSGFKHSRPQKYSRSRAIYSDSSESESDELLSGVVSVQSSSSGFHDPKTAKNSTTKFFLTDNKRNLKLKDSDESDYDPDIYQNGNLYDRIKSSRTSRRGNFFKSVRRGRSINTATIPRSNIPNRTSNNKRKLYNSDSESDVIRAKDIVDSSFSDSEPYSNFEINTSKHPNSNYDTHASCSFCSISGTLNGSGINWVDENLKRCNFCGLVSHKKCISNFLNKFSISAFENSQPISENSYKDNIQDMERLDSWRCIFCQTFFYKIKKIIAYRELTLNKLTKNEHTDKDKVPLVTDSLDTIDILLDEPDIEITTTTNGKNDTSFESNNPAASENVSGKNTTENSVEKEKPSNQSHLSKNPLPKQATLNSTTPDIHSWDDKEMLVLLDGHSYRNLSWIPALYVRIISSQKFKLATKVVYQYSQQKRDLFIHPSYTEADYFMGFQSCDGNEINNRKSQLQQISDKNVPDSMSVQQFENLYISVYKIYVKWKGLQVSESTYDEPPHPYSEQPEYLLWLEEWNRFQHSRKVSAMTAQAYFLSFEKSISLKEKIGGNSKEVDFNPSRKAIPLGKNASLELNKLEKPSSSNKDGAGSRRLSNWVSSVFKEVQSQPSYIKYGKLYPYQLEGINWLLYKWVENQSCILADEMGLGKTIQIVCFLSILARLMSPNASNAEMKSKFARNQLIFPFLIVVPNSVIDNWIREFRNWAPEMVVVAFNGSKESREILANHLLFRQSSADIGSGLDLQCHAVVTSYETIINVKALHVLQRFKGAWQCMIIDEGHRLKNDSSKSFLTLQELNCRHRILLTGTPLQNNIREVINLMNFIQPEKFANAVELEKTYENANEEQLRELRSLLQPHILRRLRDQVLRDLLPSKHEIIVPVSLTAWQRELYRATLKKNVRALEIIRKFFEKNGKDSNPKHSSKSISLNNVLIQIRKIIDHPYNMEFNTPSFESQEDAQKHLVQASGKFQLLDLLVHELKRRGRRLLIFSQFIDMLDNFEDYFARENLGYLRLDGNTPQHLRQQMVDLFNENPDKYFVFLVSTRAGGSGLNLYGADTVIIYSPDWNPHMDNQALSRAYRIGQKKPVLVIRLMTKNSAEERIIQAGNKKLFMDKVLIESVNEEDNSGVTEKDLASAIRCGAEDLFEEQEQNAEAKMIRYDEAKVRALVEECEHSLRLADESRKNSAGADSTAKEKNIFSFARIWDVTQNAEKEMDTNVDDYNSAFAWVDSLNSELQKSSEISKEQLGRGFRHKNRVVYYDTLDNSNNSKIPNKKKKASRSSATHSSDDEFIPYVAREISSDGSSKSTDSALKPKPKLQNPLTSNEKIAPRYQPTVDKAEYTRLMASNQPLSDAFFYNSVYPETELASLFQMDRPRLTTALFIKAFEIGYARNLPQIYKKAIELNYFPDLQYTVSLFVELASNMGYRFHMAAYHLSIYLLGFCEDACRLGPRTENSGLLHKSVASLLAHFRGLNRSSVQGMVFPEAGTSSGLNNGPTTENSQVSLVQGPNIQPTPDNTNAPVSNHPRNHQDSLQYKQTNEPTRVQEQQKPSVKILEQPKPSSTDINHTEGVEDTQTIPNNIAQDNQSEKTILESGLSSSNSFESSVVKDPNPQQPQSSPVSHINNSLSANAAFSSDSTTKGPLIIVLDEPGELISQQDNSKEHGSNTSEQLQQNISQNVPLNLQGSSTLQEEQNPIKPDGGTDNDSSQGSPHLDPKNAQEVNKPVDAENPSDKSNSKADEDPSNVIVPKSDNPEQTKMVLDAESKLNTFLTNIDVIQATGKSDTSKGTGTPGFTSQTSIPGPSNIDPQNPTSSEQVNYGVVGLTEKTVVLDQENQVQSENNVYSNIVNEQADLPKTPSQESALLGTNSNLSVELTPINQLSLAQSSSTVEPNPEIPNSGSIISEGAITVQAPEPSDSIANTPNIATRVPSNVTIKDTLQENLNTSQNVLPPGSLPVNEVSEANSLSRTTPDPDVNLPNATSQQSSSKLIFSELSTFNFLEPANPEANRLIRITVKIILETIKSASSNISADELEAVFDKIIKVILHSCEQLLSLVSARLEAPIDIFNQIKDSNQLTEEIQKVLNEIKQSLVQSGNVDILSQNKYSPIILLPQFYFFISFFKHTIVVSKCKEFQLFKKWYFRQLVNFKRLNPTLDITLRPSQSENPCSKPSSNNNSAQSKVQPINHLPTDHNKSLSNAPDSRQTITNTYNPSQMPPNMPNTTPFPQVPNVTRLQNNLGSLQYSGLASGGSSSLNINTISRNNQNPSQANAQTNYQFVRYNNQTAPLNIPKPSLPRPQYPQRMVANMSSGNDTNQRIQYTNQSAFSTQGNVYTSRTPVNETNVAYNQRSSSTTFARNSNTEFRNIAQNTNMNIISNNMNHASSQSSNPTEQSQQGSSSTIVLPNQIQKQISELMQTTIRDYFSKFQNQMDKQIESKINAKIETSIKDKISTQLEGSLTLPTNFSVSETNPNLDLVNPPRLPFEMRGQPSARHSSPINPYSGTEFSSYIHPTNSYGNQPSQPGVPQINTGISRASTSLNIGNLNPVTPNSIASFSGQGSTHFINENETFSTPMSVHSSINSQNINLFSLINDCPLCGNDQPSHLASECPYKYDKEGLMRRRQTILNKEDVPQNLKDLIIPKITDQINRL</sequence>
<dbReference type="PANTHER" id="PTHR45623:SF17">
    <property type="entry name" value="CHROMODOMAIN-HELICASE-DNA-BINDING PROTEIN 3-RELATED"/>
    <property type="match status" value="1"/>
</dbReference>
<dbReference type="InterPro" id="IPR001650">
    <property type="entry name" value="Helicase_C-like"/>
</dbReference>
<feature type="compositionally biased region" description="Polar residues" evidence="6">
    <location>
        <begin position="2680"/>
        <end position="2698"/>
    </location>
</feature>
<keyword evidence="2" id="KW-0547">Nucleotide-binding</keyword>
<proteinExistence type="predicted"/>
<evidence type="ECO:0000256" key="1">
    <source>
        <dbReference type="ARBA" id="ARBA00004123"/>
    </source>
</evidence>
<dbReference type="InterPro" id="IPR049730">
    <property type="entry name" value="SNF2/RAD54-like_C"/>
</dbReference>
<dbReference type="Proteomes" id="UP000245609">
    <property type="component" value="Unassembled WGS sequence"/>
</dbReference>
<feature type="compositionally biased region" description="Low complexity" evidence="6">
    <location>
        <begin position="574"/>
        <end position="585"/>
    </location>
</feature>
<keyword evidence="4" id="KW-0067">ATP-binding</keyword>
<dbReference type="GO" id="GO:0003682">
    <property type="term" value="F:chromatin binding"/>
    <property type="evidence" value="ECO:0007669"/>
    <property type="project" value="TreeGrafter"/>
</dbReference>
<evidence type="ECO:0000256" key="4">
    <source>
        <dbReference type="ARBA" id="ARBA00022840"/>
    </source>
</evidence>
<name>A0A2T9ZDP1_9FUNG</name>
<evidence type="ECO:0000256" key="2">
    <source>
        <dbReference type="ARBA" id="ARBA00022741"/>
    </source>
</evidence>
<feature type="compositionally biased region" description="Polar residues" evidence="6">
    <location>
        <begin position="2460"/>
        <end position="2472"/>
    </location>
</feature>
<feature type="compositionally biased region" description="Low complexity" evidence="6">
    <location>
        <begin position="689"/>
        <end position="699"/>
    </location>
</feature>
<feature type="region of interest" description="Disordered" evidence="6">
    <location>
        <begin position="2667"/>
        <end position="2698"/>
    </location>
</feature>
<dbReference type="GO" id="GO:0005524">
    <property type="term" value="F:ATP binding"/>
    <property type="evidence" value="ECO:0007669"/>
    <property type="project" value="InterPro"/>
</dbReference>
<feature type="compositionally biased region" description="Polar residues" evidence="6">
    <location>
        <begin position="3080"/>
        <end position="3096"/>
    </location>
</feature>
<feature type="compositionally biased region" description="Low complexity" evidence="6">
    <location>
        <begin position="2501"/>
        <end position="2511"/>
    </location>
</feature>
<dbReference type="Gene3D" id="3.40.50.10810">
    <property type="entry name" value="Tandem AAA-ATPase domain"/>
    <property type="match status" value="1"/>
</dbReference>
<dbReference type="CDD" id="cd18793">
    <property type="entry name" value="SF2_C_SNF"/>
    <property type="match status" value="1"/>
</dbReference>
<feature type="compositionally biased region" description="Polar residues" evidence="6">
    <location>
        <begin position="586"/>
        <end position="596"/>
    </location>
</feature>
<dbReference type="PROSITE" id="PS51194">
    <property type="entry name" value="HELICASE_CTER"/>
    <property type="match status" value="1"/>
</dbReference>
<feature type="region of interest" description="Disordered" evidence="6">
    <location>
        <begin position="180"/>
        <end position="249"/>
    </location>
</feature>
<feature type="region of interest" description="Disordered" evidence="6">
    <location>
        <begin position="2187"/>
        <end position="2210"/>
    </location>
</feature>
<feature type="region of interest" description="Disordered" evidence="6">
    <location>
        <begin position="2150"/>
        <end position="2172"/>
    </location>
</feature>
<feature type="compositionally biased region" description="Polar residues" evidence="6">
    <location>
        <begin position="285"/>
        <end position="298"/>
    </location>
</feature>
<protein>
    <submittedName>
        <fullName evidence="9">Uncharacterized protein</fullName>
    </submittedName>
</protein>
<feature type="compositionally biased region" description="Polar residues" evidence="6">
    <location>
        <begin position="2847"/>
        <end position="2856"/>
    </location>
</feature>
<feature type="compositionally biased region" description="Low complexity" evidence="6">
    <location>
        <begin position="2481"/>
        <end position="2492"/>
    </location>
</feature>
<comment type="subcellular location">
    <subcellularLocation>
        <location evidence="1">Nucleus</location>
    </subcellularLocation>
</comment>
<evidence type="ECO:0000256" key="5">
    <source>
        <dbReference type="ARBA" id="ARBA00023242"/>
    </source>
</evidence>
<feature type="region of interest" description="Disordered" evidence="6">
    <location>
        <begin position="755"/>
        <end position="780"/>
    </location>
</feature>